<dbReference type="EMBL" id="CP012900">
    <property type="protein sequence ID" value="ALJ29890.1"/>
    <property type="molecule type" value="Genomic_DNA"/>
</dbReference>
<dbReference type="KEGG" id="sacz:AOT14_35560"/>
<dbReference type="Proteomes" id="UP000061010">
    <property type="component" value="Chromosome"/>
</dbReference>
<dbReference type="SUPFAM" id="SSF51735">
    <property type="entry name" value="NAD(P)-binding Rossmann-fold domains"/>
    <property type="match status" value="1"/>
</dbReference>
<dbReference type="Gene3D" id="3.40.50.720">
    <property type="entry name" value="NAD(P)-binding Rossmann-like Domain"/>
    <property type="match status" value="1"/>
</dbReference>
<organism evidence="2 3">
    <name type="scientific">Stenotrophomonas acidaminiphila</name>
    <dbReference type="NCBI Taxonomy" id="128780"/>
    <lineage>
        <taxon>Bacteria</taxon>
        <taxon>Pseudomonadati</taxon>
        <taxon>Pseudomonadota</taxon>
        <taxon>Gammaproteobacteria</taxon>
        <taxon>Lysobacterales</taxon>
        <taxon>Lysobacteraceae</taxon>
        <taxon>Stenotrophomonas</taxon>
    </lineage>
</organism>
<keyword evidence="3" id="KW-1185">Reference proteome</keyword>
<evidence type="ECO:0000259" key="1">
    <source>
        <dbReference type="Pfam" id="PF01370"/>
    </source>
</evidence>
<dbReference type="InterPro" id="IPR051783">
    <property type="entry name" value="NAD(P)-dependent_oxidoreduct"/>
</dbReference>
<dbReference type="PANTHER" id="PTHR48079:SF6">
    <property type="entry name" value="NAD(P)-BINDING DOMAIN-CONTAINING PROTEIN-RELATED"/>
    <property type="match status" value="1"/>
</dbReference>
<dbReference type="InterPro" id="IPR036291">
    <property type="entry name" value="NAD(P)-bd_dom_sf"/>
</dbReference>
<reference evidence="2 3" key="1">
    <citation type="journal article" date="2015" name="Genome Announc.">
        <title>Complete Genome Sequencing of Stenotrophomonas acidaminiphila ZAC14D2_NAIMI4_2, a Multidrug-Resistant Strain Isolated from Sediments of a Polluted River in Mexico, Uncovers New Antibiotic Resistance Genes and a Novel Class-II Lasso Peptide Biosynthesis Gene Cluster.</title>
        <authorList>
            <person name="Vinuesa P."/>
            <person name="Ochoa-Sanchez L.E."/>
        </authorList>
    </citation>
    <scope>NUCLEOTIDE SEQUENCE [LARGE SCALE GENOMIC DNA]</scope>
    <source>
        <strain evidence="2 3">ZAC14D2_NAIMI4_2</strain>
    </source>
</reference>
<dbReference type="GO" id="GO:0004029">
    <property type="term" value="F:aldehyde dehydrogenase (NAD+) activity"/>
    <property type="evidence" value="ECO:0007669"/>
    <property type="project" value="TreeGrafter"/>
</dbReference>
<accession>A0A0S1B4F8</accession>
<evidence type="ECO:0000313" key="3">
    <source>
        <dbReference type="Proteomes" id="UP000061010"/>
    </source>
</evidence>
<gene>
    <name evidence="2" type="ORF">AOT14_35560</name>
</gene>
<sequence length="300" mass="32124">MTTAAELPQRVLILGLGFAGRALALHLQSLGVAVAGTVRDPTAAPGDGIARHRLHPDHAPDTALLEAIARTDAVLCSVPPDAEGDPALRLLGPALQASPALRWVGYLSSTGVYGDRGGGWVDAHSDADARDPVALRRLLAETQWRALADARGIASATLRLPGLYGRGRNALVRLAQGNARHVVRPGLVFNRLHVDDLAEAVVAAMRHPARDALYLPADDEPAPPQDVLAHAARLGGFTLPPAVAWDDPELEPMLRRFHASNKRIDSRGTRQALQWQPRFRSYREGLADAWEAGDGVMPAH</sequence>
<dbReference type="AlphaFoldDB" id="A0A0S1B4F8"/>
<proteinExistence type="predicted"/>
<dbReference type="GO" id="GO:0005737">
    <property type="term" value="C:cytoplasm"/>
    <property type="evidence" value="ECO:0007669"/>
    <property type="project" value="TreeGrafter"/>
</dbReference>
<dbReference type="OrthoDB" id="9808276at2"/>
<evidence type="ECO:0000313" key="2">
    <source>
        <dbReference type="EMBL" id="ALJ29890.1"/>
    </source>
</evidence>
<dbReference type="PATRIC" id="fig|128780.6.peg.3601"/>
<dbReference type="InterPro" id="IPR001509">
    <property type="entry name" value="Epimerase_deHydtase"/>
</dbReference>
<name>A0A0S1B4F8_9GAMM</name>
<feature type="domain" description="NAD-dependent epimerase/dehydratase" evidence="1">
    <location>
        <begin position="11"/>
        <end position="210"/>
    </location>
</feature>
<dbReference type="PANTHER" id="PTHR48079">
    <property type="entry name" value="PROTEIN YEEZ"/>
    <property type="match status" value="1"/>
</dbReference>
<dbReference type="Pfam" id="PF01370">
    <property type="entry name" value="Epimerase"/>
    <property type="match status" value="1"/>
</dbReference>
<protein>
    <submittedName>
        <fullName evidence="2">NAD epimerase/dehydratase</fullName>
    </submittedName>
</protein>